<evidence type="ECO:0000313" key="2">
    <source>
        <dbReference type="EMBL" id="PRM87615.1"/>
    </source>
</evidence>
<dbReference type="PROSITE" id="PS50011">
    <property type="entry name" value="PROTEIN_KINASE_DOM"/>
    <property type="match status" value="1"/>
</dbReference>
<dbReference type="OrthoDB" id="9773772at2"/>
<feature type="domain" description="Protein kinase" evidence="1">
    <location>
        <begin position="19"/>
        <end position="249"/>
    </location>
</feature>
<proteinExistence type="predicted"/>
<evidence type="ECO:0000313" key="3">
    <source>
        <dbReference type="Proteomes" id="UP000238649"/>
    </source>
</evidence>
<dbReference type="InterPro" id="IPR011009">
    <property type="entry name" value="Kinase-like_dom_sf"/>
</dbReference>
<dbReference type="InterPro" id="IPR000719">
    <property type="entry name" value="Prot_kinase_dom"/>
</dbReference>
<protein>
    <recommendedName>
        <fullName evidence="1">Protein kinase domain-containing protein</fullName>
    </recommendedName>
</protein>
<dbReference type="InterPro" id="IPR008266">
    <property type="entry name" value="Tyr_kinase_AS"/>
</dbReference>
<comment type="caution">
    <text evidence="2">The sequence shown here is derived from an EMBL/GenBank/DDBJ whole genome shotgun (WGS) entry which is preliminary data.</text>
</comment>
<name>A0A2S9SM07_9BACT</name>
<dbReference type="AlphaFoldDB" id="A0A2S9SM07"/>
<evidence type="ECO:0000259" key="1">
    <source>
        <dbReference type="PROSITE" id="PS50011"/>
    </source>
</evidence>
<dbReference type="GO" id="GO:0004672">
    <property type="term" value="F:protein kinase activity"/>
    <property type="evidence" value="ECO:0007669"/>
    <property type="project" value="InterPro"/>
</dbReference>
<dbReference type="SUPFAM" id="SSF56112">
    <property type="entry name" value="Protein kinase-like (PK-like)"/>
    <property type="match status" value="1"/>
</dbReference>
<dbReference type="EMBL" id="NXGH01000041">
    <property type="protein sequence ID" value="PRM87615.1"/>
    <property type="molecule type" value="Genomic_DNA"/>
</dbReference>
<dbReference type="GO" id="GO:0005524">
    <property type="term" value="F:ATP binding"/>
    <property type="evidence" value="ECO:0007669"/>
    <property type="project" value="InterPro"/>
</dbReference>
<sequence>MSNYKFILNEEFKKFESFLCNIKQFFKENSNTIHKARNELKVIEHENKKLVVKYFKIPHFINKVVYTFFKKSKAQKSYEYALKIKEFTPKPIGYIEFYKMGLLNESYFVSEKFEYDFTIREPLLDINFPNKNEILKAFAKFTFDLHQAGIFHFDYSPGNILIKKENDNFIFQIVDINRMKFFDLELNDRLKNFSKLWAKDEDLEVVIKEYARLLQKDEKELVSKALDFSHNHKAKINFKKRLKGKKVVD</sequence>
<dbReference type="Gene3D" id="1.10.510.10">
    <property type="entry name" value="Transferase(Phosphotransferase) domain 1"/>
    <property type="match status" value="1"/>
</dbReference>
<gene>
    <name evidence="2" type="ORF">CJ671_09905</name>
</gene>
<accession>A0A2S9SM07</accession>
<dbReference type="RefSeq" id="WP_105912543.1">
    <property type="nucleotide sequence ID" value="NZ_NXGH01000041.1"/>
</dbReference>
<dbReference type="PROSITE" id="PS00109">
    <property type="entry name" value="PROTEIN_KINASE_TYR"/>
    <property type="match status" value="1"/>
</dbReference>
<dbReference type="Pfam" id="PF06293">
    <property type="entry name" value="Kdo"/>
    <property type="match status" value="1"/>
</dbReference>
<reference evidence="2 3" key="1">
    <citation type="submission" date="2017-09" db="EMBL/GenBank/DDBJ databases">
        <title>Reassesment of A. cryaerophilus.</title>
        <authorList>
            <person name="Perez-Cataluna A."/>
            <person name="Collado L."/>
            <person name="Salgado O."/>
            <person name="Lefinanco V."/>
            <person name="Figueras M.J."/>
        </authorList>
    </citation>
    <scope>NUCLEOTIDE SEQUENCE [LARGE SCALE GENOMIC DNA]</scope>
    <source>
        <strain evidence="2 3">LMG 9871</strain>
    </source>
</reference>
<dbReference type="Proteomes" id="UP000238649">
    <property type="component" value="Unassembled WGS sequence"/>
</dbReference>
<organism evidence="2 3">
    <name type="scientific">Aliarcobacter cryaerophilus</name>
    <dbReference type="NCBI Taxonomy" id="28198"/>
    <lineage>
        <taxon>Bacteria</taxon>
        <taxon>Pseudomonadati</taxon>
        <taxon>Campylobacterota</taxon>
        <taxon>Epsilonproteobacteria</taxon>
        <taxon>Campylobacterales</taxon>
        <taxon>Arcobacteraceae</taxon>
        <taxon>Aliarcobacter</taxon>
    </lineage>
</organism>